<dbReference type="Pfam" id="PF01187">
    <property type="entry name" value="MIF"/>
    <property type="match status" value="1"/>
</dbReference>
<evidence type="ECO:0000256" key="11">
    <source>
        <dbReference type="ARBA" id="ARBA00042730"/>
    </source>
</evidence>
<evidence type="ECO:0000256" key="3">
    <source>
        <dbReference type="ARBA" id="ARBA00022525"/>
    </source>
</evidence>
<dbReference type="OrthoDB" id="5769863at2"/>
<evidence type="ECO:0000256" key="10">
    <source>
        <dbReference type="ARBA" id="ARBA00041912"/>
    </source>
</evidence>
<evidence type="ECO:0000256" key="8">
    <source>
        <dbReference type="ARBA" id="ARBA00039086"/>
    </source>
</evidence>
<dbReference type="Gene3D" id="3.30.429.10">
    <property type="entry name" value="Macrophage Migration Inhibitory Factor"/>
    <property type="match status" value="1"/>
</dbReference>
<organism evidence="12">
    <name type="scientific">Desertifilum tharense IPPAS B-1220</name>
    <dbReference type="NCBI Taxonomy" id="1781255"/>
    <lineage>
        <taxon>Bacteria</taxon>
        <taxon>Bacillati</taxon>
        <taxon>Cyanobacteriota</taxon>
        <taxon>Cyanophyceae</taxon>
        <taxon>Desertifilales</taxon>
        <taxon>Desertifilaceae</taxon>
        <taxon>Desertifilum</taxon>
    </lineage>
</organism>
<reference evidence="12" key="1">
    <citation type="submission" date="2016-09" db="EMBL/GenBank/DDBJ databases">
        <title>Draft genome of thermotolerant cyanobacterium Desertifilum sp. strain IPPAS B-1220.</title>
        <authorList>
            <person name="Sinetova M.A."/>
            <person name="Bolakhan K."/>
            <person name="Zayadan B.K."/>
            <person name="Mironov K.S."/>
            <person name="Ustinova V."/>
            <person name="Kupriyanova E.V."/>
            <person name="Sidorov R.A."/>
            <person name="Skrypnik A.N."/>
            <person name="Gogoleva N.E."/>
            <person name="Gogolev Y.V."/>
            <person name="Los D.A."/>
        </authorList>
    </citation>
    <scope>NUCLEOTIDE SEQUENCE [LARGE SCALE GENOMIC DNA]</scope>
    <source>
        <strain evidence="12">IPPAS B-1220</strain>
    </source>
</reference>
<comment type="catalytic activity">
    <reaction evidence="6">
        <text>L-dopachrome = 5,6-dihydroxyindole-2-carboxylate</text>
        <dbReference type="Rhea" id="RHEA:13041"/>
        <dbReference type="ChEBI" id="CHEBI:16875"/>
        <dbReference type="ChEBI" id="CHEBI:57509"/>
        <dbReference type="EC" id="5.3.3.12"/>
    </reaction>
</comment>
<dbReference type="EMBL" id="MJGC01000053">
    <property type="protein sequence ID" value="OEJ75138.1"/>
    <property type="molecule type" value="Genomic_DNA"/>
</dbReference>
<dbReference type="GO" id="GO:0004167">
    <property type="term" value="F:dopachrome isomerase activity"/>
    <property type="evidence" value="ECO:0007669"/>
    <property type="project" value="UniProtKB-EC"/>
</dbReference>
<comment type="catalytic activity">
    <reaction evidence="5">
        <text>3-phenylpyruvate = enol-phenylpyruvate</text>
        <dbReference type="Rhea" id="RHEA:17097"/>
        <dbReference type="ChEBI" id="CHEBI:16815"/>
        <dbReference type="ChEBI" id="CHEBI:18005"/>
        <dbReference type="EC" id="5.3.2.1"/>
    </reaction>
</comment>
<evidence type="ECO:0000256" key="7">
    <source>
        <dbReference type="ARBA" id="ARBA00038932"/>
    </source>
</evidence>
<keyword evidence="3" id="KW-0964">Secreted</keyword>
<dbReference type="GO" id="GO:0005615">
    <property type="term" value="C:extracellular space"/>
    <property type="evidence" value="ECO:0007669"/>
    <property type="project" value="UniProtKB-KW"/>
</dbReference>
<comment type="subcellular location">
    <subcellularLocation>
        <location evidence="1">Secreted</location>
    </subcellularLocation>
</comment>
<dbReference type="SUPFAM" id="SSF55331">
    <property type="entry name" value="Tautomerase/MIF"/>
    <property type="match status" value="1"/>
</dbReference>
<sequence>MPLIKVQTSAPQPEKTAVEGLLKVLSAKLAQHLGKPESYVMTAFEPNLAMTFAGTTDPVCYIEIKSIGSMTPAQTKAMSQDFCQQISETLGVSANRIYIEFNDAKGAMWGWNSSTFG</sequence>
<dbReference type="PANTHER" id="PTHR11954">
    <property type="entry name" value="D-DOPACHROME DECARBOXYLASE"/>
    <property type="match status" value="1"/>
</dbReference>
<evidence type="ECO:0000256" key="1">
    <source>
        <dbReference type="ARBA" id="ARBA00004613"/>
    </source>
</evidence>
<dbReference type="InterPro" id="IPR001398">
    <property type="entry name" value="Macrophage_inhib_fac"/>
</dbReference>
<dbReference type="EC" id="5.3.3.12" evidence="7"/>
<accession>A0A1E5QKJ1</accession>
<keyword evidence="2" id="KW-0202">Cytokine</keyword>
<comment type="caution">
    <text evidence="12">The sequence shown here is derived from an EMBL/GenBank/DDBJ whole genome shotgun (WGS) entry which is preliminary data.</text>
</comment>
<evidence type="ECO:0000256" key="4">
    <source>
        <dbReference type="ARBA" id="ARBA00023235"/>
    </source>
</evidence>
<dbReference type="EC" id="5.3.2.1" evidence="8"/>
<name>A0A1E5QKJ1_9CYAN</name>
<proteinExistence type="predicted"/>
<dbReference type="InterPro" id="IPR014347">
    <property type="entry name" value="Tautomerase/MIF_sf"/>
</dbReference>
<dbReference type="GO" id="GO:0050178">
    <property type="term" value="F:phenylpyruvate tautomerase activity"/>
    <property type="evidence" value="ECO:0007669"/>
    <property type="project" value="UniProtKB-EC"/>
</dbReference>
<gene>
    <name evidence="12" type="ORF">BH720_10440</name>
</gene>
<dbReference type="GO" id="GO:0005125">
    <property type="term" value="F:cytokine activity"/>
    <property type="evidence" value="ECO:0007669"/>
    <property type="project" value="UniProtKB-KW"/>
</dbReference>
<dbReference type="AlphaFoldDB" id="A0A1E5QKJ1"/>
<dbReference type="PANTHER" id="PTHR11954:SF6">
    <property type="entry name" value="MACROPHAGE MIGRATION INHIBITORY FACTOR"/>
    <property type="match status" value="1"/>
</dbReference>
<evidence type="ECO:0000256" key="9">
    <source>
        <dbReference type="ARBA" id="ARBA00041631"/>
    </source>
</evidence>
<protein>
    <recommendedName>
        <fullName evidence="11">L-dopachrome isomerase</fullName>
        <ecNumber evidence="8">5.3.2.1</ecNumber>
        <ecNumber evidence="7">5.3.3.12</ecNumber>
    </recommendedName>
    <alternativeName>
        <fullName evidence="9">L-dopachrome tautomerase</fullName>
    </alternativeName>
    <alternativeName>
        <fullName evidence="10">Phenylpyruvate tautomerase</fullName>
    </alternativeName>
</protein>
<keyword evidence="4" id="KW-0413">Isomerase</keyword>
<dbReference type="STRING" id="1781255.BH720_10440"/>
<evidence type="ECO:0000256" key="6">
    <source>
        <dbReference type="ARBA" id="ARBA00036823"/>
    </source>
</evidence>
<evidence type="ECO:0000256" key="2">
    <source>
        <dbReference type="ARBA" id="ARBA00022514"/>
    </source>
</evidence>
<evidence type="ECO:0000313" key="12">
    <source>
        <dbReference type="EMBL" id="OEJ75138.1"/>
    </source>
</evidence>
<evidence type="ECO:0000256" key="5">
    <source>
        <dbReference type="ARBA" id="ARBA00036735"/>
    </source>
</evidence>
<dbReference type="RefSeq" id="WP_069967136.1">
    <property type="nucleotide sequence ID" value="NZ_CM124774.1"/>
</dbReference>